<evidence type="ECO:0000313" key="1">
    <source>
        <dbReference type="EMBL" id="CAP30962.2"/>
    </source>
</evidence>
<dbReference type="KEGG" id="cbr:CBG_11893"/>
<proteinExistence type="predicted"/>
<keyword evidence="2" id="KW-1185">Reference proteome</keyword>
<dbReference type="CTD" id="8580692"/>
<sequence length="38" mass="4693">MGDNDAEKNKKKRKFKKITEKLTSIENRYRKFRNLMMT</sequence>
<protein>
    <submittedName>
        <fullName evidence="1">Protein CBG11893</fullName>
    </submittedName>
</protein>
<name>A8XE90_CAEBR</name>
<dbReference type="WormBase" id="CBG11893">
    <property type="protein sequence ID" value="CBP35306"/>
    <property type="gene ID" value="WBGene00032930"/>
</dbReference>
<reference evidence="1 2" key="1">
    <citation type="journal article" date="2003" name="PLoS Biol.">
        <title>The genome sequence of Caenorhabditis briggsae: a platform for comparative genomics.</title>
        <authorList>
            <person name="Stein L.D."/>
            <person name="Bao Z."/>
            <person name="Blasiar D."/>
            <person name="Blumenthal T."/>
            <person name="Brent M.R."/>
            <person name="Chen N."/>
            <person name="Chinwalla A."/>
            <person name="Clarke L."/>
            <person name="Clee C."/>
            <person name="Coghlan A."/>
            <person name="Coulson A."/>
            <person name="D'Eustachio P."/>
            <person name="Fitch D.H."/>
            <person name="Fulton L.A."/>
            <person name="Fulton R.E."/>
            <person name="Griffiths-Jones S."/>
            <person name="Harris T.W."/>
            <person name="Hillier L.W."/>
            <person name="Kamath R."/>
            <person name="Kuwabara P.E."/>
            <person name="Mardis E.R."/>
            <person name="Marra M.A."/>
            <person name="Miner T.L."/>
            <person name="Minx P."/>
            <person name="Mullikin J.C."/>
            <person name="Plumb R.W."/>
            <person name="Rogers J."/>
            <person name="Schein J.E."/>
            <person name="Sohrmann M."/>
            <person name="Spieth J."/>
            <person name="Stajich J.E."/>
            <person name="Wei C."/>
            <person name="Willey D."/>
            <person name="Wilson R.K."/>
            <person name="Durbin R."/>
            <person name="Waterston R.H."/>
        </authorList>
    </citation>
    <scope>NUCLEOTIDE SEQUENCE [LARGE SCALE GENOMIC DNA]</scope>
    <source>
        <strain evidence="1 2">AF16</strain>
    </source>
</reference>
<dbReference type="HOGENOM" id="CLU_3336073_0_0_1"/>
<accession>A8XE90</accession>
<dbReference type="Proteomes" id="UP000008549">
    <property type="component" value="Unassembled WGS sequence"/>
</dbReference>
<organism evidence="1 2">
    <name type="scientific">Caenorhabditis briggsae</name>
    <dbReference type="NCBI Taxonomy" id="6238"/>
    <lineage>
        <taxon>Eukaryota</taxon>
        <taxon>Metazoa</taxon>
        <taxon>Ecdysozoa</taxon>
        <taxon>Nematoda</taxon>
        <taxon>Chromadorea</taxon>
        <taxon>Rhabditida</taxon>
        <taxon>Rhabditina</taxon>
        <taxon>Rhabditomorpha</taxon>
        <taxon>Rhabditoidea</taxon>
        <taxon>Rhabditidae</taxon>
        <taxon>Peloderinae</taxon>
        <taxon>Caenorhabditis</taxon>
    </lineage>
</organism>
<dbReference type="GeneID" id="8580692"/>
<evidence type="ECO:0000313" key="3">
    <source>
        <dbReference type="WormBase" id="CBG11893"/>
    </source>
</evidence>
<gene>
    <name evidence="1 3" type="ORF">CBG11893</name>
    <name evidence="1" type="ORF">CBG_11893</name>
</gene>
<evidence type="ECO:0000313" key="2">
    <source>
        <dbReference type="Proteomes" id="UP000008549"/>
    </source>
</evidence>
<dbReference type="AlphaFoldDB" id="A8XE90"/>
<dbReference type="InParanoid" id="A8XE90"/>
<dbReference type="EMBL" id="HE601268">
    <property type="protein sequence ID" value="CAP30962.2"/>
    <property type="molecule type" value="Genomic_DNA"/>
</dbReference>
<dbReference type="RefSeq" id="XP_002638696.2">
    <property type="nucleotide sequence ID" value="XM_002638650.2"/>
</dbReference>
<reference evidence="1 2" key="2">
    <citation type="journal article" date="2011" name="PLoS Genet.">
        <title>Caenorhabditis briggsae recombinant inbred line genotypes reveal inter-strain incompatibility and the evolution of recombination.</title>
        <authorList>
            <person name="Ross J.A."/>
            <person name="Koboldt D.C."/>
            <person name="Staisch J.E."/>
            <person name="Chamberlin H.M."/>
            <person name="Gupta B.P."/>
            <person name="Miller R.D."/>
            <person name="Baird S.E."/>
            <person name="Haag E.S."/>
        </authorList>
    </citation>
    <scope>NUCLEOTIDE SEQUENCE [LARGE SCALE GENOMIC DNA]</scope>
    <source>
        <strain evidence="1 2">AF16</strain>
    </source>
</reference>